<comment type="caution">
    <text evidence="9">The sequence shown here is derived from an EMBL/GenBank/DDBJ whole genome shotgun (WGS) entry which is preliminary data.</text>
</comment>
<accession>A0A7Y9I8T8</accession>
<protein>
    <submittedName>
        <fullName evidence="9">DNA helicase IV</fullName>
    </submittedName>
</protein>
<keyword evidence="2 5" id="KW-0378">Hydrolase</keyword>
<keyword evidence="1 5" id="KW-0547">Nucleotide-binding</keyword>
<organism evidence="9 10">
    <name type="scientific">Microlunatus parietis</name>
    <dbReference type="NCBI Taxonomy" id="682979"/>
    <lineage>
        <taxon>Bacteria</taxon>
        <taxon>Bacillati</taxon>
        <taxon>Actinomycetota</taxon>
        <taxon>Actinomycetes</taxon>
        <taxon>Propionibacteriales</taxon>
        <taxon>Propionibacteriaceae</taxon>
        <taxon>Microlunatus</taxon>
    </lineage>
</organism>
<evidence type="ECO:0000256" key="7">
    <source>
        <dbReference type="SAM" id="MobiDB-lite"/>
    </source>
</evidence>
<evidence type="ECO:0000256" key="6">
    <source>
        <dbReference type="SAM" id="Coils"/>
    </source>
</evidence>
<feature type="coiled-coil region" evidence="6">
    <location>
        <begin position="495"/>
        <end position="522"/>
    </location>
</feature>
<reference evidence="9 10" key="1">
    <citation type="submission" date="2020-07" db="EMBL/GenBank/DDBJ databases">
        <title>Sequencing the genomes of 1000 actinobacteria strains.</title>
        <authorList>
            <person name="Klenk H.-P."/>
        </authorList>
    </citation>
    <scope>NUCLEOTIDE SEQUENCE [LARGE SCALE GENOMIC DNA]</scope>
    <source>
        <strain evidence="9 10">DSM 22083</strain>
    </source>
</reference>
<dbReference type="RefSeq" id="WP_179753115.1">
    <property type="nucleotide sequence ID" value="NZ_JACCBU010000001.1"/>
</dbReference>
<evidence type="ECO:0000256" key="3">
    <source>
        <dbReference type="ARBA" id="ARBA00022806"/>
    </source>
</evidence>
<dbReference type="GO" id="GO:0000725">
    <property type="term" value="P:recombinational repair"/>
    <property type="evidence" value="ECO:0007669"/>
    <property type="project" value="TreeGrafter"/>
</dbReference>
<dbReference type="GO" id="GO:0003677">
    <property type="term" value="F:DNA binding"/>
    <property type="evidence" value="ECO:0007669"/>
    <property type="project" value="InterPro"/>
</dbReference>
<dbReference type="Gene3D" id="3.40.50.300">
    <property type="entry name" value="P-loop containing nucleotide triphosphate hydrolases"/>
    <property type="match status" value="3"/>
</dbReference>
<dbReference type="Proteomes" id="UP000569914">
    <property type="component" value="Unassembled WGS sequence"/>
</dbReference>
<feature type="binding site" evidence="5">
    <location>
        <begin position="217"/>
        <end position="224"/>
    </location>
    <ligand>
        <name>ATP</name>
        <dbReference type="ChEBI" id="CHEBI:30616"/>
    </ligand>
</feature>
<dbReference type="GO" id="GO:0005524">
    <property type="term" value="F:ATP binding"/>
    <property type="evidence" value="ECO:0007669"/>
    <property type="project" value="UniProtKB-UniRule"/>
</dbReference>
<evidence type="ECO:0000256" key="4">
    <source>
        <dbReference type="ARBA" id="ARBA00022840"/>
    </source>
</evidence>
<dbReference type="InterPro" id="IPR014016">
    <property type="entry name" value="UvrD-like_ATP-bd"/>
</dbReference>
<name>A0A7Y9I8T8_9ACTN</name>
<evidence type="ECO:0000259" key="8">
    <source>
        <dbReference type="PROSITE" id="PS51198"/>
    </source>
</evidence>
<dbReference type="GO" id="GO:0016787">
    <property type="term" value="F:hydrolase activity"/>
    <property type="evidence" value="ECO:0007669"/>
    <property type="project" value="UniProtKB-UniRule"/>
</dbReference>
<dbReference type="GO" id="GO:0005829">
    <property type="term" value="C:cytosol"/>
    <property type="evidence" value="ECO:0007669"/>
    <property type="project" value="TreeGrafter"/>
</dbReference>
<dbReference type="PANTHER" id="PTHR11070">
    <property type="entry name" value="UVRD / RECB / PCRA DNA HELICASE FAMILY MEMBER"/>
    <property type="match status" value="1"/>
</dbReference>
<evidence type="ECO:0000256" key="5">
    <source>
        <dbReference type="PROSITE-ProRule" id="PRU00560"/>
    </source>
</evidence>
<sequence>MSVSSAQPEMTQSETSQSEITQAEIAAEQARVSTLYDRLDHLRRQAEEQLASTIRAATSDTDQGVRERQHFAERLAQRAAALTAAERGLVIGRLDTDTGDRLYLGRIGMADDDAEPMLIDWRAPVAAAFYRATPAERLGIRRRRHLHLRQREVIGIDDDVLDFTAVDGDGQLAGEAALLNALRQARTGRMADIVATIQAEQDKIIRSGLSGILVVEGGPGTGKTVVALHRAAYLLYTHRDRLADKGILVIGPNRTFLRYVEQVLPGLGETDVVLGSIGDLYPPLRTAAVDPPATAMIKGDPRMVDLVAAAIVDHQRYPEDGLTVRVGDEEHSLDADFCRTLRDRARERAAQLQLPHNRVRPFVVERLLDELVGRELDRLEKMIDEVDVPELIEGEEDLDLRGFLDPKGMRANLAQSEAFSRAADLIWPELTPEGLLTELYTDADFRNRVATGLTPAERDSLTRPEPVEEPWTISDVPLLDELAELLGPAQELLDREAAEQRRAQAQRDSESLELDLAAAEAAELALEYADEDHGEILIEGSEVLSRYYDEGIIEPLADRARRDREWAYGHVIVDEAQELSPMAWRMLARRCPTGSMTAVGDLAQAAAPDSPQSWAAALDPVAAGRWRREALTVSYRSTGPILEYANGILAAAGSDATAPRAARPDGDEPWTSTATDLVRELPERLAGERDLIGEGNVAVITTPDRVDDCLALARSAFPEAASFADEDFLEAPVAVLTPEQSKGLEFDSVIIVAPDEIRAAGPRGHADLYVAATRPTRRLGLLQLP</sequence>
<dbReference type="InterPro" id="IPR000212">
    <property type="entry name" value="DNA_helicase_UvrD/REP"/>
</dbReference>
<keyword evidence="3 5" id="KW-0347">Helicase</keyword>
<evidence type="ECO:0000256" key="1">
    <source>
        <dbReference type="ARBA" id="ARBA00022741"/>
    </source>
</evidence>
<evidence type="ECO:0000256" key="2">
    <source>
        <dbReference type="ARBA" id="ARBA00022801"/>
    </source>
</evidence>
<keyword evidence="4 5" id="KW-0067">ATP-binding</keyword>
<evidence type="ECO:0000313" key="9">
    <source>
        <dbReference type="EMBL" id="NYE72365.1"/>
    </source>
</evidence>
<feature type="compositionally biased region" description="Polar residues" evidence="7">
    <location>
        <begin position="1"/>
        <end position="18"/>
    </location>
</feature>
<feature type="domain" description="UvrD-like helicase ATP-binding" evidence="8">
    <location>
        <begin position="196"/>
        <end position="638"/>
    </location>
</feature>
<gene>
    <name evidence="9" type="ORF">BKA15_003694</name>
</gene>
<keyword evidence="10" id="KW-1185">Reference proteome</keyword>
<feature type="region of interest" description="Disordered" evidence="7">
    <location>
        <begin position="1"/>
        <end position="20"/>
    </location>
</feature>
<dbReference type="GO" id="GO:0043138">
    <property type="term" value="F:3'-5' DNA helicase activity"/>
    <property type="evidence" value="ECO:0007669"/>
    <property type="project" value="TreeGrafter"/>
</dbReference>
<evidence type="ECO:0000313" key="10">
    <source>
        <dbReference type="Proteomes" id="UP000569914"/>
    </source>
</evidence>
<dbReference type="PANTHER" id="PTHR11070:SF45">
    <property type="entry name" value="DNA 3'-5' HELICASE"/>
    <property type="match status" value="1"/>
</dbReference>
<keyword evidence="6" id="KW-0175">Coiled coil</keyword>
<dbReference type="InterPro" id="IPR027417">
    <property type="entry name" value="P-loop_NTPase"/>
</dbReference>
<dbReference type="AlphaFoldDB" id="A0A7Y9I8T8"/>
<dbReference type="SUPFAM" id="SSF52540">
    <property type="entry name" value="P-loop containing nucleoside triphosphate hydrolases"/>
    <property type="match status" value="1"/>
</dbReference>
<dbReference type="EMBL" id="JACCBU010000001">
    <property type="protein sequence ID" value="NYE72365.1"/>
    <property type="molecule type" value="Genomic_DNA"/>
</dbReference>
<proteinExistence type="predicted"/>
<dbReference type="PROSITE" id="PS51198">
    <property type="entry name" value="UVRD_HELICASE_ATP_BIND"/>
    <property type="match status" value="1"/>
</dbReference>